<keyword evidence="4" id="KW-0238">DNA-binding</keyword>
<dbReference type="InterPro" id="IPR036388">
    <property type="entry name" value="WH-like_DNA-bd_sf"/>
</dbReference>
<dbReference type="Pfam" id="PF08281">
    <property type="entry name" value="Sigma70_r4_2"/>
    <property type="match status" value="1"/>
</dbReference>
<dbReference type="PANTHER" id="PTHR43133:SF50">
    <property type="entry name" value="ECF RNA POLYMERASE SIGMA FACTOR SIGM"/>
    <property type="match status" value="1"/>
</dbReference>
<dbReference type="InterPro" id="IPR013249">
    <property type="entry name" value="RNA_pol_sigma70_r4_t2"/>
</dbReference>
<keyword evidence="9" id="KW-1185">Reference proteome</keyword>
<dbReference type="Gene3D" id="1.10.1740.10">
    <property type="match status" value="1"/>
</dbReference>
<reference evidence="8 9" key="1">
    <citation type="journal article" date="2019" name="Int. J. Syst. Evol. Microbiol.">
        <title>The Global Catalogue of Microorganisms (GCM) 10K type strain sequencing project: providing services to taxonomists for standard genome sequencing and annotation.</title>
        <authorList>
            <consortium name="The Broad Institute Genomics Platform"/>
            <consortium name="The Broad Institute Genome Sequencing Center for Infectious Disease"/>
            <person name="Wu L."/>
            <person name="Ma J."/>
        </authorList>
    </citation>
    <scope>NUCLEOTIDE SEQUENCE [LARGE SCALE GENOMIC DNA]</scope>
    <source>
        <strain evidence="8 9">JCM 13250</strain>
    </source>
</reference>
<evidence type="ECO:0000256" key="3">
    <source>
        <dbReference type="ARBA" id="ARBA00023082"/>
    </source>
</evidence>
<evidence type="ECO:0000256" key="2">
    <source>
        <dbReference type="ARBA" id="ARBA00023015"/>
    </source>
</evidence>
<dbReference type="InterPro" id="IPR014284">
    <property type="entry name" value="RNA_pol_sigma-70_dom"/>
</dbReference>
<evidence type="ECO:0000256" key="5">
    <source>
        <dbReference type="ARBA" id="ARBA00023163"/>
    </source>
</evidence>
<dbReference type="PANTHER" id="PTHR43133">
    <property type="entry name" value="RNA POLYMERASE ECF-TYPE SIGMA FACTO"/>
    <property type="match status" value="1"/>
</dbReference>
<keyword evidence="3" id="KW-0731">Sigma factor</keyword>
<name>A0ABN2M4Y9_9ACTN</name>
<dbReference type="Proteomes" id="UP001500218">
    <property type="component" value="Unassembled WGS sequence"/>
</dbReference>
<sequence>MSAHDEFIEYATVRAARLRDLAYLMCGDWHQAQDLTQQTLAKLYVSWARILRRENVDAYARRVLLRELLTEKRRLRSTERPVADIPDSAGSGDQADLRLTLVDALRGLPPQRRAVIVLRYWDDHSVETTAEILRLTPSAVKSLTVRALADLRAVLGTDLPITTS</sequence>
<feature type="domain" description="RNA polymerase sigma-70 region 2" evidence="6">
    <location>
        <begin position="17"/>
        <end position="76"/>
    </location>
</feature>
<accession>A0ABN2M4Y9</accession>
<evidence type="ECO:0000256" key="1">
    <source>
        <dbReference type="ARBA" id="ARBA00010641"/>
    </source>
</evidence>
<dbReference type="SUPFAM" id="SSF88946">
    <property type="entry name" value="Sigma2 domain of RNA polymerase sigma factors"/>
    <property type="match status" value="1"/>
</dbReference>
<protein>
    <submittedName>
        <fullName evidence="8">SigE family RNA polymerase sigma factor</fullName>
    </submittedName>
</protein>
<dbReference type="InterPro" id="IPR013324">
    <property type="entry name" value="RNA_pol_sigma_r3/r4-like"/>
</dbReference>
<evidence type="ECO:0000313" key="9">
    <source>
        <dbReference type="Proteomes" id="UP001500218"/>
    </source>
</evidence>
<dbReference type="NCBIfam" id="TIGR02937">
    <property type="entry name" value="sigma70-ECF"/>
    <property type="match status" value="1"/>
</dbReference>
<evidence type="ECO:0000313" key="8">
    <source>
        <dbReference type="EMBL" id="GAA1808896.1"/>
    </source>
</evidence>
<dbReference type="Gene3D" id="1.10.10.10">
    <property type="entry name" value="Winged helix-like DNA-binding domain superfamily/Winged helix DNA-binding domain"/>
    <property type="match status" value="1"/>
</dbReference>
<keyword evidence="2" id="KW-0805">Transcription regulation</keyword>
<gene>
    <name evidence="8" type="ORF">GCM10009682_33360</name>
</gene>
<dbReference type="InterPro" id="IPR007627">
    <property type="entry name" value="RNA_pol_sigma70_r2"/>
</dbReference>
<dbReference type="InterPro" id="IPR013325">
    <property type="entry name" value="RNA_pol_sigma_r2"/>
</dbReference>
<evidence type="ECO:0000256" key="4">
    <source>
        <dbReference type="ARBA" id="ARBA00023125"/>
    </source>
</evidence>
<dbReference type="CDD" id="cd06171">
    <property type="entry name" value="Sigma70_r4"/>
    <property type="match status" value="1"/>
</dbReference>
<keyword evidence="5" id="KW-0804">Transcription</keyword>
<feature type="domain" description="RNA polymerase sigma factor 70 region 4 type 2" evidence="7">
    <location>
        <begin position="100"/>
        <end position="151"/>
    </location>
</feature>
<evidence type="ECO:0000259" key="6">
    <source>
        <dbReference type="Pfam" id="PF04542"/>
    </source>
</evidence>
<comment type="caution">
    <text evidence="8">The sequence shown here is derived from an EMBL/GenBank/DDBJ whole genome shotgun (WGS) entry which is preliminary data.</text>
</comment>
<organism evidence="8 9">
    <name type="scientific">Luedemannella flava</name>
    <dbReference type="NCBI Taxonomy" id="349316"/>
    <lineage>
        <taxon>Bacteria</taxon>
        <taxon>Bacillati</taxon>
        <taxon>Actinomycetota</taxon>
        <taxon>Actinomycetes</taxon>
        <taxon>Micromonosporales</taxon>
        <taxon>Micromonosporaceae</taxon>
        <taxon>Luedemannella</taxon>
    </lineage>
</organism>
<comment type="similarity">
    <text evidence="1">Belongs to the sigma-70 factor family. ECF subfamily.</text>
</comment>
<dbReference type="Pfam" id="PF04542">
    <property type="entry name" value="Sigma70_r2"/>
    <property type="match status" value="1"/>
</dbReference>
<proteinExistence type="inferred from homology"/>
<dbReference type="EMBL" id="BAAALT010000097">
    <property type="protein sequence ID" value="GAA1808896.1"/>
    <property type="molecule type" value="Genomic_DNA"/>
</dbReference>
<evidence type="ECO:0000259" key="7">
    <source>
        <dbReference type="Pfam" id="PF08281"/>
    </source>
</evidence>
<dbReference type="SUPFAM" id="SSF88659">
    <property type="entry name" value="Sigma3 and sigma4 domains of RNA polymerase sigma factors"/>
    <property type="match status" value="1"/>
</dbReference>
<dbReference type="RefSeq" id="WP_344132282.1">
    <property type="nucleotide sequence ID" value="NZ_BAAALT010000097.1"/>
</dbReference>
<dbReference type="InterPro" id="IPR039425">
    <property type="entry name" value="RNA_pol_sigma-70-like"/>
</dbReference>